<organism evidence="5 6">
    <name type="scientific">Wickerhamomyces anomalus (strain ATCC 58044 / CBS 1984 / NCYC 433 / NRRL Y-366-8)</name>
    <name type="common">Yeast</name>
    <name type="synonym">Hansenula anomala</name>
    <dbReference type="NCBI Taxonomy" id="683960"/>
    <lineage>
        <taxon>Eukaryota</taxon>
        <taxon>Fungi</taxon>
        <taxon>Dikarya</taxon>
        <taxon>Ascomycota</taxon>
        <taxon>Saccharomycotina</taxon>
        <taxon>Saccharomycetes</taxon>
        <taxon>Phaffomycetales</taxon>
        <taxon>Wickerhamomycetaceae</taxon>
        <taxon>Wickerhamomyces</taxon>
    </lineage>
</organism>
<dbReference type="GO" id="GO:0010997">
    <property type="term" value="F:anaphase-promoting complex binding"/>
    <property type="evidence" value="ECO:0007669"/>
    <property type="project" value="InterPro"/>
</dbReference>
<evidence type="ECO:0000256" key="1">
    <source>
        <dbReference type="ARBA" id="ARBA00006445"/>
    </source>
</evidence>
<dbReference type="InterPro" id="IPR033010">
    <property type="entry name" value="Cdc20/Fizzy"/>
</dbReference>
<dbReference type="GeneID" id="30199242"/>
<dbReference type="OrthoDB" id="10263272at2759"/>
<dbReference type="GO" id="GO:1990757">
    <property type="term" value="F:ubiquitin ligase activator activity"/>
    <property type="evidence" value="ECO:0007669"/>
    <property type="project" value="EnsemblFungi"/>
</dbReference>
<dbReference type="Proteomes" id="UP000094112">
    <property type="component" value="Unassembled WGS sequence"/>
</dbReference>
<dbReference type="AlphaFoldDB" id="A0A1E3P1A5"/>
<dbReference type="GO" id="GO:1903024">
    <property type="term" value="P:positive regulation of ascospore-type prospore membrane formation"/>
    <property type="evidence" value="ECO:0007669"/>
    <property type="project" value="EnsemblFungi"/>
</dbReference>
<dbReference type="GO" id="GO:1905786">
    <property type="term" value="P:positive regulation of anaphase-promoting complex-dependent catabolic process"/>
    <property type="evidence" value="ECO:0007669"/>
    <property type="project" value="EnsemblFungi"/>
</dbReference>
<dbReference type="RefSeq" id="XP_019038237.1">
    <property type="nucleotide sequence ID" value="XM_019181996.1"/>
</dbReference>
<keyword evidence="2" id="KW-0853">WD repeat</keyword>
<evidence type="ECO:0000259" key="4">
    <source>
        <dbReference type="Pfam" id="PF24807"/>
    </source>
</evidence>
<dbReference type="GO" id="GO:0044778">
    <property type="term" value="P:meiotic DNA integrity checkpoint signaling"/>
    <property type="evidence" value="ECO:0007669"/>
    <property type="project" value="EnsemblFungi"/>
</dbReference>
<dbReference type="InterPro" id="IPR056150">
    <property type="entry name" value="WD40_CDC20-Fz"/>
</dbReference>
<feature type="domain" description="CDC20/Fizzy WD40" evidence="4">
    <location>
        <begin position="7"/>
        <end position="307"/>
    </location>
</feature>
<protein>
    <recommendedName>
        <fullName evidence="4">CDC20/Fizzy WD40 domain-containing protein</fullName>
    </recommendedName>
</protein>
<dbReference type="InterPro" id="IPR015943">
    <property type="entry name" value="WD40/YVTN_repeat-like_dom_sf"/>
</dbReference>
<dbReference type="SMART" id="SM00320">
    <property type="entry name" value="WD40"/>
    <property type="match status" value="6"/>
</dbReference>
<keyword evidence="6" id="KW-1185">Reference proteome</keyword>
<evidence type="ECO:0000256" key="3">
    <source>
        <dbReference type="ARBA" id="ARBA00022737"/>
    </source>
</evidence>
<dbReference type="InterPro" id="IPR001680">
    <property type="entry name" value="WD40_rpt"/>
</dbReference>
<dbReference type="GO" id="GO:0030476">
    <property type="term" value="P:ascospore wall assembly"/>
    <property type="evidence" value="ECO:0007669"/>
    <property type="project" value="EnsemblFungi"/>
</dbReference>
<evidence type="ECO:0000313" key="6">
    <source>
        <dbReference type="Proteomes" id="UP000094112"/>
    </source>
</evidence>
<dbReference type="Pfam" id="PF24807">
    <property type="entry name" value="WD40_CDC20-Fz"/>
    <property type="match status" value="1"/>
</dbReference>
<dbReference type="Gene3D" id="2.130.10.10">
    <property type="entry name" value="YVTN repeat-like/Quinoprotein amine dehydrogenase"/>
    <property type="match status" value="1"/>
</dbReference>
<dbReference type="GO" id="GO:0005680">
    <property type="term" value="C:anaphase-promoting complex"/>
    <property type="evidence" value="ECO:0007669"/>
    <property type="project" value="EnsemblFungi"/>
</dbReference>
<reference evidence="5 6" key="1">
    <citation type="journal article" date="2016" name="Proc. Natl. Acad. Sci. U.S.A.">
        <title>Comparative genomics of biotechnologically important yeasts.</title>
        <authorList>
            <person name="Riley R."/>
            <person name="Haridas S."/>
            <person name="Wolfe K.H."/>
            <person name="Lopes M.R."/>
            <person name="Hittinger C.T."/>
            <person name="Goeker M."/>
            <person name="Salamov A.A."/>
            <person name="Wisecaver J.H."/>
            <person name="Long T.M."/>
            <person name="Calvey C.H."/>
            <person name="Aerts A.L."/>
            <person name="Barry K.W."/>
            <person name="Choi C."/>
            <person name="Clum A."/>
            <person name="Coughlan A.Y."/>
            <person name="Deshpande S."/>
            <person name="Douglass A.P."/>
            <person name="Hanson S.J."/>
            <person name="Klenk H.-P."/>
            <person name="LaButti K.M."/>
            <person name="Lapidus A."/>
            <person name="Lindquist E.A."/>
            <person name="Lipzen A.M."/>
            <person name="Meier-Kolthoff J.P."/>
            <person name="Ohm R.A."/>
            <person name="Otillar R.P."/>
            <person name="Pangilinan J.L."/>
            <person name="Peng Y."/>
            <person name="Rokas A."/>
            <person name="Rosa C.A."/>
            <person name="Scheuner C."/>
            <person name="Sibirny A.A."/>
            <person name="Slot J.C."/>
            <person name="Stielow J.B."/>
            <person name="Sun H."/>
            <person name="Kurtzman C.P."/>
            <person name="Blackwell M."/>
            <person name="Grigoriev I.V."/>
            <person name="Jeffries T.W."/>
        </authorList>
    </citation>
    <scope>NUCLEOTIDE SEQUENCE [LARGE SCALE GENOMIC DNA]</scope>
    <source>
        <strain evidence="6">ATCC 58044 / CBS 1984 / NCYC 433 / NRRL Y-366-8</strain>
    </source>
</reference>
<dbReference type="EMBL" id="KV454211">
    <property type="protein sequence ID" value="ODQ59030.1"/>
    <property type="molecule type" value="Genomic_DNA"/>
</dbReference>
<dbReference type="PROSITE" id="PS00678">
    <property type="entry name" value="WD_REPEATS_1"/>
    <property type="match status" value="1"/>
</dbReference>
<evidence type="ECO:0000313" key="5">
    <source>
        <dbReference type="EMBL" id="ODQ59030.1"/>
    </source>
</evidence>
<name>A0A1E3P1A5_WICAA</name>
<keyword evidence="3" id="KW-0677">Repeat</keyword>
<dbReference type="SUPFAM" id="SSF50978">
    <property type="entry name" value="WD40 repeat-like"/>
    <property type="match status" value="1"/>
</dbReference>
<dbReference type="PANTHER" id="PTHR19918:SF5">
    <property type="entry name" value="MEIOSIS-SPECIFIC APC_C ACTIVATOR PROTEIN AMA1"/>
    <property type="match status" value="1"/>
</dbReference>
<evidence type="ECO:0000256" key="2">
    <source>
        <dbReference type="ARBA" id="ARBA00022574"/>
    </source>
</evidence>
<dbReference type="STRING" id="683960.A0A1E3P1A5"/>
<proteinExistence type="inferred from homology"/>
<dbReference type="PANTHER" id="PTHR19918">
    <property type="entry name" value="CELL DIVISION CYCLE 20 CDC20 FIZZY -RELATED"/>
    <property type="match status" value="1"/>
</dbReference>
<dbReference type="InterPro" id="IPR019775">
    <property type="entry name" value="WD40_repeat_CS"/>
</dbReference>
<accession>A0A1E3P1A5</accession>
<dbReference type="GO" id="GO:0007130">
    <property type="term" value="P:synaptonemal complex assembly"/>
    <property type="evidence" value="ECO:0007669"/>
    <property type="project" value="EnsemblFungi"/>
</dbReference>
<gene>
    <name evidence="5" type="ORF">WICANDRAFT_32688</name>
</gene>
<sequence length="345" mass="37724">MPCRVLGAQGLRNDFYSNLITWSKSTGKVAVGLGCNVYMWAKNKGSLSLDLPDQEFISCVSFSDGDLILVATKSGRISLFSQESLSLLDEYFNVGDGCSACCITWFPNSTTKFAVGVERGEVYIFEIAEDFSIVLLTQFKSNQQQVCGIAITDDSKQMSIGGNDNCCTIWDLEDQLNPKLKYFLPHQAAVKAIAYCPWSKSILATGGGSRDRTIRFWHTNSGTLLDSIKTSGQITSLTWSRSKKQIAATFGFTGVKSPTMVSVYSYPKLNEVTQVEGSAYARVLSAALSPDASSICVASNDEAIRFFKIWDPSERTILENHDNGLFGSDLIEMSEGISIIGGTIR</sequence>
<comment type="similarity">
    <text evidence="1">Belongs to the WD repeat CDC20/Fizzy family.</text>
</comment>
<dbReference type="GO" id="GO:0031145">
    <property type="term" value="P:anaphase-promoting complex-dependent catabolic process"/>
    <property type="evidence" value="ECO:0007669"/>
    <property type="project" value="TreeGrafter"/>
</dbReference>
<dbReference type="InterPro" id="IPR036322">
    <property type="entry name" value="WD40_repeat_dom_sf"/>
</dbReference>